<protein>
    <submittedName>
        <fullName evidence="5">Fic family protein</fullName>
    </submittedName>
</protein>
<feature type="binding site" evidence="3">
    <location>
        <begin position="218"/>
        <end position="225"/>
    </location>
    <ligand>
        <name>ATP</name>
        <dbReference type="ChEBI" id="CHEBI:30616"/>
    </ligand>
</feature>
<dbReference type="PANTHER" id="PTHR13504:SF38">
    <property type="entry name" value="FIDO DOMAIN-CONTAINING PROTEIN"/>
    <property type="match status" value="1"/>
</dbReference>
<keyword evidence="1" id="KW-0547">Nucleotide-binding</keyword>
<feature type="binding site" evidence="1">
    <location>
        <begin position="219"/>
        <end position="225"/>
    </location>
    <ligand>
        <name>ATP</name>
        <dbReference type="ChEBI" id="CHEBI:30616"/>
    </ligand>
</feature>
<evidence type="ECO:0000259" key="4">
    <source>
        <dbReference type="PROSITE" id="PS51459"/>
    </source>
</evidence>
<feature type="binding site" evidence="3">
    <location>
        <begin position="256"/>
        <end position="257"/>
    </location>
    <ligand>
        <name>ATP</name>
        <dbReference type="ChEBI" id="CHEBI:30616"/>
    </ligand>
</feature>
<evidence type="ECO:0000256" key="2">
    <source>
        <dbReference type="PIRSR" id="PIRSR640198-1"/>
    </source>
</evidence>
<dbReference type="Pfam" id="PF02661">
    <property type="entry name" value="Fic"/>
    <property type="match status" value="1"/>
</dbReference>
<dbReference type="EMBL" id="VIWU01000001">
    <property type="protein sequence ID" value="TWF77819.1"/>
    <property type="molecule type" value="Genomic_DNA"/>
</dbReference>
<evidence type="ECO:0000313" key="5">
    <source>
        <dbReference type="EMBL" id="TWF77819.1"/>
    </source>
</evidence>
<dbReference type="Pfam" id="PF13784">
    <property type="entry name" value="Fic_N"/>
    <property type="match status" value="1"/>
</dbReference>
<sequence length="381" mass="42037">MPISGSDPRYGRWEHVAFVPDPLPSATPELSVITFNEVAEARAALASLNSTARQLPNPSLLRRPTLRREAQSTSALEGTYAPLQAVLAADEEHDPADANMREVLNYVRTAEHAFAWHADGRPLSMNLLTELHGILVRGTSADTDQAGRVRSIQVAIGGHAGGRVQDSRFVPRPPGPELEAQIRDWLGWVEGSPGRDIDPVIAAGMAHYHFEALHPFNDGNGRIGRLLIVLHLMVTAVITEPTLTVSPWFEARRADYYDALMAVSTTRDWDRWIRFFARGLAASAQDTEQRLLDLLAAQGSLKATIRRAGLRANTASNLVDFALAQPIFTVRQVERHLEVTYARANQLVAQLVELGVLHRFDDSTYGREFTAPEILAILLRG</sequence>
<gene>
    <name evidence="5" type="ORF">FHX44_113734</name>
</gene>
<keyword evidence="6" id="KW-1185">Reference proteome</keyword>
<keyword evidence="1" id="KW-0067">ATP-binding</keyword>
<reference evidence="5 6" key="1">
    <citation type="submission" date="2019-06" db="EMBL/GenBank/DDBJ databases">
        <title>Sequencing the genomes of 1000 actinobacteria strains.</title>
        <authorList>
            <person name="Klenk H.-P."/>
        </authorList>
    </citation>
    <scope>NUCLEOTIDE SEQUENCE [LARGE SCALE GENOMIC DNA]</scope>
    <source>
        <strain evidence="5 6">DSM 45671</strain>
    </source>
</reference>
<name>A0A561SSH3_9PSEU</name>
<dbReference type="InterPro" id="IPR040198">
    <property type="entry name" value="Fido_containing"/>
</dbReference>
<dbReference type="SUPFAM" id="SSF140931">
    <property type="entry name" value="Fic-like"/>
    <property type="match status" value="1"/>
</dbReference>
<feature type="binding site" evidence="1">
    <location>
        <position position="77"/>
    </location>
    <ligand>
        <name>ATP</name>
        <dbReference type="ChEBI" id="CHEBI:30616"/>
    </ligand>
</feature>
<dbReference type="PIRSF" id="PIRSF038925">
    <property type="entry name" value="AMP-prot_trans"/>
    <property type="match status" value="1"/>
</dbReference>
<dbReference type="Gene3D" id="1.10.3290.10">
    <property type="entry name" value="Fido-like domain"/>
    <property type="match status" value="1"/>
</dbReference>
<feature type="active site" evidence="2">
    <location>
        <position position="214"/>
    </location>
</feature>
<dbReference type="InterPro" id="IPR025758">
    <property type="entry name" value="Fic/DOC_N"/>
</dbReference>
<dbReference type="PANTHER" id="PTHR13504">
    <property type="entry name" value="FIDO DOMAIN-CONTAINING PROTEIN DDB_G0283145"/>
    <property type="match status" value="1"/>
</dbReference>
<feature type="domain" description="Fido" evidence="4">
    <location>
        <begin position="123"/>
        <end position="278"/>
    </location>
</feature>
<proteinExistence type="predicted"/>
<dbReference type="InterPro" id="IPR003812">
    <property type="entry name" value="Fido"/>
</dbReference>
<dbReference type="GO" id="GO:0005524">
    <property type="term" value="F:ATP binding"/>
    <property type="evidence" value="ECO:0007669"/>
    <property type="project" value="UniProtKB-KW"/>
</dbReference>
<dbReference type="Proteomes" id="UP000321261">
    <property type="component" value="Unassembled WGS sequence"/>
</dbReference>
<organism evidence="5 6">
    <name type="scientific">Pseudonocardia hierapolitana</name>
    <dbReference type="NCBI Taxonomy" id="1128676"/>
    <lineage>
        <taxon>Bacteria</taxon>
        <taxon>Bacillati</taxon>
        <taxon>Actinomycetota</taxon>
        <taxon>Actinomycetes</taxon>
        <taxon>Pseudonocardiales</taxon>
        <taxon>Pseudonocardiaceae</taxon>
        <taxon>Pseudonocardia</taxon>
    </lineage>
</organism>
<dbReference type="InterPro" id="IPR036597">
    <property type="entry name" value="Fido-like_dom_sf"/>
</dbReference>
<comment type="caution">
    <text evidence="5">The sequence shown here is derived from an EMBL/GenBank/DDBJ whole genome shotgun (WGS) entry which is preliminary data.</text>
</comment>
<evidence type="ECO:0000313" key="6">
    <source>
        <dbReference type="Proteomes" id="UP000321261"/>
    </source>
</evidence>
<feature type="binding site" evidence="1">
    <location>
        <position position="214"/>
    </location>
    <ligand>
        <name>ATP</name>
        <dbReference type="ChEBI" id="CHEBI:30616"/>
    </ligand>
</feature>
<evidence type="ECO:0000256" key="3">
    <source>
        <dbReference type="PIRSR" id="PIRSR640198-2"/>
    </source>
</evidence>
<dbReference type="InterPro" id="IPR026287">
    <property type="entry name" value="SoFic-like"/>
</dbReference>
<dbReference type="PROSITE" id="PS51459">
    <property type="entry name" value="FIDO"/>
    <property type="match status" value="1"/>
</dbReference>
<evidence type="ECO:0000256" key="1">
    <source>
        <dbReference type="PIRSR" id="PIRSR038925-1"/>
    </source>
</evidence>
<feature type="binding site" evidence="1">
    <location>
        <position position="256"/>
    </location>
    <ligand>
        <name>ATP</name>
        <dbReference type="ChEBI" id="CHEBI:30616"/>
    </ligand>
</feature>
<accession>A0A561SSH3</accession>
<dbReference type="AlphaFoldDB" id="A0A561SSH3"/>
<dbReference type="RefSeq" id="WP_212612539.1">
    <property type="nucleotide sequence ID" value="NZ_VIWU01000001.1"/>
</dbReference>